<keyword evidence="6" id="KW-0238">DNA-binding</keyword>
<keyword evidence="8" id="KW-0413">Isomerase</keyword>
<name>A0A2L0ER86_SORCE</name>
<dbReference type="Pfam" id="PF19306">
    <property type="entry name" value="WHD_Lhr"/>
    <property type="match status" value="1"/>
</dbReference>
<accession>A0A2L0ER86</accession>
<dbReference type="SMART" id="SM00487">
    <property type="entry name" value="DEXDc"/>
    <property type="match status" value="1"/>
</dbReference>
<dbReference type="InterPro" id="IPR014001">
    <property type="entry name" value="Helicase_ATP-bd"/>
</dbReference>
<dbReference type="GO" id="GO:0016887">
    <property type="term" value="F:ATP hydrolysis activity"/>
    <property type="evidence" value="ECO:0007669"/>
    <property type="project" value="TreeGrafter"/>
</dbReference>
<dbReference type="EMBL" id="CP012673">
    <property type="protein sequence ID" value="AUX41809.1"/>
    <property type="molecule type" value="Genomic_DNA"/>
</dbReference>
<dbReference type="GO" id="GO:0004386">
    <property type="term" value="F:helicase activity"/>
    <property type="evidence" value="ECO:0007669"/>
    <property type="project" value="UniProtKB-KW"/>
</dbReference>
<dbReference type="Proteomes" id="UP000238348">
    <property type="component" value="Chromosome"/>
</dbReference>
<keyword evidence="7" id="KW-0234">DNA repair</keyword>
<sequence length="1573" mass="166717">MVVRALRAAYFGRRFSAYPCWSGQQGSASSERAAFCAECGSRSSSGARNTRFASAGWIGRFFLRELAQVAAGLCGPSPRTPRRSTPRSPLSLPPPSPVGYPHPMFHPVVDRWFRGRFGAPAPAQERAWPVIAAGRDTLISAPTGAGKTLAAFLFCLDRLVRDAARGALSDRTDVLYISPLKALSHDVHRNLEQPIAEISAAMEAAGLAPPGIRALVRTGDSPAAERRAMAARPPHVLVTTPESAFILLTSESGRRALSGVRTVIVDEVHAVAADKRGAHLALTLERLEDLVASRGGARPQRVGLSATVRPIEIAARLFAGARALPEIVDVGQRRDLDLAIEVPRDELGAVCTNEQWSEIYDRLAALSGEARSTLVFVNTRRLVERVAHALAERIGEDVVAAHHGSLSRARRLAAERRLKAGELRVVVATASLELGIDVGAVDLACLVGSPRSINVALQRIGRSGHALAATPRGRLFPLTRDQLVECAAIVRAARRGELDRIAAREGPLDVLAQQIVAACACEERDEEALYALVRRAAPYADLSRREFDAVVAMVSGGAAGPAEEGASAARGARQRPGALVYRDAIGGRLRGRRGARLAALTSGGAIPDIAAVDVVLQPDGTKVGTLDEDFAIESSAGDVFLLGNTSWRVSRLSGGQMWVEDAHGAAPTVPFWLGEAPARTPELSAEVAALRREIAARLAEEKADAEGGAGRGGRSSTARWLMEACALDERGALLVRDYIEAGRAALGAVPDGATVVVERFFDEAGGQQIVVHTPLGGRVNRALGLALRKRFCRSFDFELQAAATDDGVLLSLSAEHGLPLEDVLELVRPEGLEEVLVQAALQGPMFRTRFRWAASRALALLRFRGGRRVPPALQRMRADDLLLSIFPEQQGCQDNHGLFAHVDPPDHPLVREALRDCLTELMDVEGLRALLVGLRSGAIRAVTLDTPEPSVFSHEILNANPYAFLDDAPLEERRARAVRVRRGLPAEVAERLGGLDPEVIAEVVEEARPRARDEDELHELLLDRVALPAAEGAQRGFARLFAALAAAGRAAEVSAAAPGAPPGAPRWVATERRPLVEVIWPGAVFTPDVVVPPAVREAAGADRGAAITALVRGFLSAAGPATTEEIARRLDVPADEALAALARIELSGGAMRGRFRAGGPQIAQPGAGGGAGDLSTEWCDRRLLARIHRRTVSGLRKAIEPATAAELIRFLLGWQGVRPGTQARGPGGLGRVIEQLQGFELAAGAWEREVLPARVAGYDERLLDALCLSGEVAWGRVVPREAAGPTRAAPITLALRRDLPWLLAPREPEDEAPPASLSEAARGVLSFLSRAGASFFDDIAAGAGRSRAEVEEALWELVAAGLVTGDGFAALRALLGGGAALGQGDGRLRGGRRAGPVAAGRWSLLRAHPEAAALAAGGVDGAGAGREGGDGQEVVEALALQYLRRYGVVCRELLAREPRPPAWRDLLRVYRRLEMTGELRGGHLIAGFVGEHFALPEALDALRAVRREPPSGEIVEICACDPLNLVGIVTPGPRIPAALGNVVIYRDGVPLLPMAAAPGGRGRAVAAAPGAVV</sequence>
<dbReference type="Gene3D" id="3.40.50.300">
    <property type="entry name" value="P-loop containing nucleotide triphosphate hydrolases"/>
    <property type="match status" value="2"/>
</dbReference>
<dbReference type="InterPro" id="IPR052511">
    <property type="entry name" value="ATP-dep_Helicase"/>
</dbReference>
<keyword evidence="3" id="KW-0378">Hydrolase</keyword>
<evidence type="ECO:0000256" key="1">
    <source>
        <dbReference type="ARBA" id="ARBA00022741"/>
    </source>
</evidence>
<evidence type="ECO:0000313" key="13">
    <source>
        <dbReference type="Proteomes" id="UP000238348"/>
    </source>
</evidence>
<dbReference type="InterPro" id="IPR055367">
    <property type="entry name" value="WH4_Lhr"/>
</dbReference>
<keyword evidence="2" id="KW-0227">DNA damage</keyword>
<feature type="domain" description="Helicase ATP-binding" evidence="10">
    <location>
        <begin position="128"/>
        <end position="326"/>
    </location>
</feature>
<dbReference type="InterPro" id="IPR011545">
    <property type="entry name" value="DEAD/DEAH_box_helicase_dom"/>
</dbReference>
<dbReference type="InterPro" id="IPR055368">
    <property type="entry name" value="WH3_Lhr"/>
</dbReference>
<dbReference type="GO" id="GO:0003677">
    <property type="term" value="F:DNA binding"/>
    <property type="evidence" value="ECO:0007669"/>
    <property type="project" value="UniProtKB-KW"/>
</dbReference>
<evidence type="ECO:0000256" key="4">
    <source>
        <dbReference type="ARBA" id="ARBA00022806"/>
    </source>
</evidence>
<evidence type="ECO:0000256" key="9">
    <source>
        <dbReference type="SAM" id="MobiDB-lite"/>
    </source>
</evidence>
<keyword evidence="5" id="KW-0067">ATP-binding</keyword>
<dbReference type="Pfam" id="PF23234">
    <property type="entry name" value="WHD_4th_Lhr"/>
    <property type="match status" value="1"/>
</dbReference>
<evidence type="ECO:0000259" key="10">
    <source>
        <dbReference type="PROSITE" id="PS51192"/>
    </source>
</evidence>
<dbReference type="SMART" id="SM00490">
    <property type="entry name" value="HELICc"/>
    <property type="match status" value="1"/>
</dbReference>
<dbReference type="GO" id="GO:0006281">
    <property type="term" value="P:DNA repair"/>
    <property type="evidence" value="ECO:0007669"/>
    <property type="project" value="UniProtKB-KW"/>
</dbReference>
<dbReference type="GO" id="GO:0005524">
    <property type="term" value="F:ATP binding"/>
    <property type="evidence" value="ECO:0007669"/>
    <property type="project" value="UniProtKB-KW"/>
</dbReference>
<dbReference type="SUPFAM" id="SSF52540">
    <property type="entry name" value="P-loop containing nucleoside triphosphate hydrolases"/>
    <property type="match status" value="1"/>
</dbReference>
<evidence type="ECO:0000256" key="3">
    <source>
        <dbReference type="ARBA" id="ARBA00022801"/>
    </source>
</evidence>
<dbReference type="PROSITE" id="PS51192">
    <property type="entry name" value="HELICASE_ATP_BIND_1"/>
    <property type="match status" value="1"/>
</dbReference>
<dbReference type="PANTHER" id="PTHR47962">
    <property type="entry name" value="ATP-DEPENDENT HELICASE LHR-RELATED-RELATED"/>
    <property type="match status" value="1"/>
</dbReference>
<dbReference type="InterPro" id="IPR045628">
    <property type="entry name" value="Lhr_WH_dom"/>
</dbReference>
<evidence type="ECO:0000259" key="11">
    <source>
        <dbReference type="PROSITE" id="PS51194"/>
    </source>
</evidence>
<dbReference type="InterPro" id="IPR027417">
    <property type="entry name" value="P-loop_NTPase"/>
</dbReference>
<keyword evidence="1" id="KW-0547">Nucleotide-binding</keyword>
<evidence type="ECO:0000256" key="8">
    <source>
        <dbReference type="ARBA" id="ARBA00023235"/>
    </source>
</evidence>
<evidence type="ECO:0000313" key="12">
    <source>
        <dbReference type="EMBL" id="AUX41809.1"/>
    </source>
</evidence>
<proteinExistence type="predicted"/>
<dbReference type="Pfam" id="PF00271">
    <property type="entry name" value="Helicase_C"/>
    <property type="match status" value="1"/>
</dbReference>
<feature type="region of interest" description="Disordered" evidence="9">
    <location>
        <begin position="74"/>
        <end position="97"/>
    </location>
</feature>
<evidence type="ECO:0000256" key="5">
    <source>
        <dbReference type="ARBA" id="ARBA00022840"/>
    </source>
</evidence>
<evidence type="ECO:0000256" key="2">
    <source>
        <dbReference type="ARBA" id="ARBA00022763"/>
    </source>
</evidence>
<dbReference type="Pfam" id="PF00270">
    <property type="entry name" value="DEAD"/>
    <property type="match status" value="1"/>
</dbReference>
<dbReference type="PROSITE" id="PS51194">
    <property type="entry name" value="HELICASE_CTER"/>
    <property type="match status" value="1"/>
</dbReference>
<protein>
    <submittedName>
        <fullName evidence="12">ATP-dependent DNA helicase</fullName>
    </submittedName>
</protein>
<dbReference type="InterPro" id="IPR013701">
    <property type="entry name" value="Lhr-like_DEAD/DEAH_assoc"/>
</dbReference>
<dbReference type="Pfam" id="PF23235">
    <property type="entry name" value="WHD_3rd_Lhr"/>
    <property type="match status" value="1"/>
</dbReference>
<dbReference type="Pfam" id="PF08494">
    <property type="entry name" value="DEAD_assoc"/>
    <property type="match status" value="1"/>
</dbReference>
<evidence type="ECO:0000256" key="6">
    <source>
        <dbReference type="ARBA" id="ARBA00023125"/>
    </source>
</evidence>
<gene>
    <name evidence="12" type="ORF">SOCE26_032340</name>
</gene>
<feature type="domain" description="Helicase C-terminal" evidence="11">
    <location>
        <begin position="358"/>
        <end position="514"/>
    </location>
</feature>
<evidence type="ECO:0000256" key="7">
    <source>
        <dbReference type="ARBA" id="ARBA00023204"/>
    </source>
</evidence>
<keyword evidence="4 12" id="KW-0347">Helicase</keyword>
<organism evidence="12 13">
    <name type="scientific">Sorangium cellulosum</name>
    <name type="common">Polyangium cellulosum</name>
    <dbReference type="NCBI Taxonomy" id="56"/>
    <lineage>
        <taxon>Bacteria</taxon>
        <taxon>Pseudomonadati</taxon>
        <taxon>Myxococcota</taxon>
        <taxon>Polyangia</taxon>
        <taxon>Polyangiales</taxon>
        <taxon>Polyangiaceae</taxon>
        <taxon>Sorangium</taxon>
    </lineage>
</organism>
<dbReference type="PANTHER" id="PTHR47962:SF5">
    <property type="entry name" value="ATP-DEPENDENT HELICASE LHR-RELATED"/>
    <property type="match status" value="1"/>
</dbReference>
<reference evidence="12 13" key="1">
    <citation type="submission" date="2015-09" db="EMBL/GenBank/DDBJ databases">
        <title>Sorangium comparison.</title>
        <authorList>
            <person name="Zaburannyi N."/>
            <person name="Bunk B."/>
            <person name="Overmann J."/>
            <person name="Mueller R."/>
        </authorList>
    </citation>
    <scope>NUCLEOTIDE SEQUENCE [LARGE SCALE GENOMIC DNA]</scope>
    <source>
        <strain evidence="12 13">So ce26</strain>
    </source>
</reference>
<dbReference type="InterPro" id="IPR001650">
    <property type="entry name" value="Helicase_C-like"/>
</dbReference>